<dbReference type="Proteomes" id="UP000320762">
    <property type="component" value="Unassembled WGS sequence"/>
</dbReference>
<name>A0A550CKE4_9AGAR</name>
<gene>
    <name evidence="1" type="ORF">BD626DRAFT_216181</name>
</gene>
<dbReference type="AlphaFoldDB" id="A0A550CKE4"/>
<evidence type="ECO:0000313" key="1">
    <source>
        <dbReference type="EMBL" id="TRM65280.1"/>
    </source>
</evidence>
<organism evidence="1 2">
    <name type="scientific">Schizophyllum amplum</name>
    <dbReference type="NCBI Taxonomy" id="97359"/>
    <lineage>
        <taxon>Eukaryota</taxon>
        <taxon>Fungi</taxon>
        <taxon>Dikarya</taxon>
        <taxon>Basidiomycota</taxon>
        <taxon>Agaricomycotina</taxon>
        <taxon>Agaricomycetes</taxon>
        <taxon>Agaricomycetidae</taxon>
        <taxon>Agaricales</taxon>
        <taxon>Schizophyllaceae</taxon>
        <taxon>Schizophyllum</taxon>
    </lineage>
</organism>
<evidence type="ECO:0000313" key="2">
    <source>
        <dbReference type="Proteomes" id="UP000320762"/>
    </source>
</evidence>
<protein>
    <submittedName>
        <fullName evidence="1">Uncharacterized protein</fullName>
    </submittedName>
</protein>
<accession>A0A550CKE4</accession>
<sequence>MDTSKAHLALSPTTLGSCLVHFRAGPRVITPTQRFDRIVFCYHSLNSMTSSLQNRVAKHALSSIHSSWSPLIWSFLSASMTASHSEASSSSQFPSPMQSPPRKCCILTFPPSAAQVEVKVMSRDRDRVIIDIVPQYSVAVFSHVCSKHPQQDFFEALTGLTTTRTCLVSTFISKSLQSSLYA</sequence>
<comment type="caution">
    <text evidence="1">The sequence shown here is derived from an EMBL/GenBank/DDBJ whole genome shotgun (WGS) entry which is preliminary data.</text>
</comment>
<reference evidence="1 2" key="1">
    <citation type="journal article" date="2019" name="New Phytol.">
        <title>Comparative genomics reveals unique wood-decay strategies and fruiting body development in the Schizophyllaceae.</title>
        <authorList>
            <person name="Almasi E."/>
            <person name="Sahu N."/>
            <person name="Krizsan K."/>
            <person name="Balint B."/>
            <person name="Kovacs G.M."/>
            <person name="Kiss B."/>
            <person name="Cseklye J."/>
            <person name="Drula E."/>
            <person name="Henrissat B."/>
            <person name="Nagy I."/>
            <person name="Chovatia M."/>
            <person name="Adam C."/>
            <person name="LaButti K."/>
            <person name="Lipzen A."/>
            <person name="Riley R."/>
            <person name="Grigoriev I.V."/>
            <person name="Nagy L.G."/>
        </authorList>
    </citation>
    <scope>NUCLEOTIDE SEQUENCE [LARGE SCALE GENOMIC DNA]</scope>
    <source>
        <strain evidence="1 2">NL-1724</strain>
    </source>
</reference>
<proteinExistence type="predicted"/>
<dbReference type="PROSITE" id="PS51257">
    <property type="entry name" value="PROKAR_LIPOPROTEIN"/>
    <property type="match status" value="1"/>
</dbReference>
<dbReference type="EMBL" id="VDMD01000005">
    <property type="protein sequence ID" value="TRM65280.1"/>
    <property type="molecule type" value="Genomic_DNA"/>
</dbReference>
<keyword evidence="2" id="KW-1185">Reference proteome</keyword>